<organism evidence="2 3">
    <name type="scientific">Liparis tanakae</name>
    <name type="common">Tanaka's snailfish</name>
    <dbReference type="NCBI Taxonomy" id="230148"/>
    <lineage>
        <taxon>Eukaryota</taxon>
        <taxon>Metazoa</taxon>
        <taxon>Chordata</taxon>
        <taxon>Craniata</taxon>
        <taxon>Vertebrata</taxon>
        <taxon>Euteleostomi</taxon>
        <taxon>Actinopterygii</taxon>
        <taxon>Neopterygii</taxon>
        <taxon>Teleostei</taxon>
        <taxon>Neoteleostei</taxon>
        <taxon>Acanthomorphata</taxon>
        <taxon>Eupercaria</taxon>
        <taxon>Perciformes</taxon>
        <taxon>Cottioidei</taxon>
        <taxon>Cottales</taxon>
        <taxon>Liparidae</taxon>
        <taxon>Liparis</taxon>
    </lineage>
</organism>
<feature type="compositionally biased region" description="Low complexity" evidence="1">
    <location>
        <begin position="36"/>
        <end position="50"/>
    </location>
</feature>
<evidence type="ECO:0000313" key="2">
    <source>
        <dbReference type="EMBL" id="TNN54399.1"/>
    </source>
</evidence>
<keyword evidence="3" id="KW-1185">Reference proteome</keyword>
<gene>
    <name evidence="2" type="ORF">EYF80_035417</name>
</gene>
<reference evidence="2 3" key="1">
    <citation type="submission" date="2019-03" db="EMBL/GenBank/DDBJ databases">
        <title>First draft genome of Liparis tanakae, snailfish: a comprehensive survey of snailfish specific genes.</title>
        <authorList>
            <person name="Kim W."/>
            <person name="Song I."/>
            <person name="Jeong J.-H."/>
            <person name="Kim D."/>
            <person name="Kim S."/>
            <person name="Ryu S."/>
            <person name="Song J.Y."/>
            <person name="Lee S.K."/>
        </authorList>
    </citation>
    <scope>NUCLEOTIDE SEQUENCE [LARGE SCALE GENOMIC DNA]</scope>
    <source>
        <tissue evidence="2">Muscle</tissue>
    </source>
</reference>
<evidence type="ECO:0000313" key="3">
    <source>
        <dbReference type="Proteomes" id="UP000314294"/>
    </source>
</evidence>
<dbReference type="AlphaFoldDB" id="A0A4Z2GM46"/>
<feature type="region of interest" description="Disordered" evidence="1">
    <location>
        <begin position="1"/>
        <end position="62"/>
    </location>
</feature>
<feature type="compositionally biased region" description="Polar residues" evidence="1">
    <location>
        <begin position="1"/>
        <end position="13"/>
    </location>
</feature>
<sequence length="62" mass="6611">MVTTPTPLLSESTAANPKPKIDAPPPPPRLEVLPVTTAAAPKSTSPTTTTYEEHEIQNGFRD</sequence>
<dbReference type="Proteomes" id="UP000314294">
    <property type="component" value="Unassembled WGS sequence"/>
</dbReference>
<proteinExistence type="predicted"/>
<dbReference type="EMBL" id="SRLO01000486">
    <property type="protein sequence ID" value="TNN54399.1"/>
    <property type="molecule type" value="Genomic_DNA"/>
</dbReference>
<evidence type="ECO:0000256" key="1">
    <source>
        <dbReference type="SAM" id="MobiDB-lite"/>
    </source>
</evidence>
<feature type="compositionally biased region" description="Basic and acidic residues" evidence="1">
    <location>
        <begin position="51"/>
        <end position="62"/>
    </location>
</feature>
<protein>
    <submittedName>
        <fullName evidence="2">Uncharacterized protein</fullName>
    </submittedName>
</protein>
<name>A0A4Z2GM46_9TELE</name>
<comment type="caution">
    <text evidence="2">The sequence shown here is derived from an EMBL/GenBank/DDBJ whole genome shotgun (WGS) entry which is preliminary data.</text>
</comment>
<accession>A0A4Z2GM46</accession>